<keyword evidence="8" id="KW-0418">Kinase</keyword>
<dbReference type="InterPro" id="IPR004358">
    <property type="entry name" value="Sig_transdc_His_kin-like_C"/>
</dbReference>
<evidence type="ECO:0000256" key="5">
    <source>
        <dbReference type="SAM" id="Phobius"/>
    </source>
</evidence>
<dbReference type="InterPro" id="IPR036890">
    <property type="entry name" value="HATPase_C_sf"/>
</dbReference>
<dbReference type="PROSITE" id="PS50110">
    <property type="entry name" value="RESPONSE_REGULATORY"/>
    <property type="match status" value="1"/>
</dbReference>
<feature type="transmembrane region" description="Helical" evidence="5">
    <location>
        <begin position="12"/>
        <end position="34"/>
    </location>
</feature>
<dbReference type="SMART" id="SM00448">
    <property type="entry name" value="REC"/>
    <property type="match status" value="1"/>
</dbReference>
<evidence type="ECO:0000256" key="4">
    <source>
        <dbReference type="PROSITE-ProRule" id="PRU00169"/>
    </source>
</evidence>
<dbReference type="CDD" id="cd00156">
    <property type="entry name" value="REC"/>
    <property type="match status" value="1"/>
</dbReference>
<dbReference type="PRINTS" id="PR00344">
    <property type="entry name" value="BCTRLSENSOR"/>
</dbReference>
<dbReference type="PANTHER" id="PTHR43547">
    <property type="entry name" value="TWO-COMPONENT HISTIDINE KINASE"/>
    <property type="match status" value="1"/>
</dbReference>
<keyword evidence="8" id="KW-0808">Transferase</keyword>
<organism evidence="8 9">
    <name type="scientific">Zooshikella harenae</name>
    <dbReference type="NCBI Taxonomy" id="2827238"/>
    <lineage>
        <taxon>Bacteria</taxon>
        <taxon>Pseudomonadati</taxon>
        <taxon>Pseudomonadota</taxon>
        <taxon>Gammaproteobacteria</taxon>
        <taxon>Oceanospirillales</taxon>
        <taxon>Zooshikellaceae</taxon>
        <taxon>Zooshikella</taxon>
    </lineage>
</organism>
<proteinExistence type="predicted"/>
<feature type="domain" description="Response regulatory" evidence="7">
    <location>
        <begin position="519"/>
        <end position="640"/>
    </location>
</feature>
<dbReference type="SMART" id="SM00387">
    <property type="entry name" value="HATPase_c"/>
    <property type="match status" value="1"/>
</dbReference>
<dbReference type="PROSITE" id="PS50109">
    <property type="entry name" value="HIS_KIN"/>
    <property type="match status" value="1"/>
</dbReference>
<dbReference type="Gene3D" id="3.40.50.2300">
    <property type="match status" value="1"/>
</dbReference>
<evidence type="ECO:0000256" key="3">
    <source>
        <dbReference type="ARBA" id="ARBA00022553"/>
    </source>
</evidence>
<dbReference type="InterPro" id="IPR003594">
    <property type="entry name" value="HATPase_dom"/>
</dbReference>
<evidence type="ECO:0000259" key="6">
    <source>
        <dbReference type="PROSITE" id="PS50109"/>
    </source>
</evidence>
<keyword evidence="5" id="KW-0472">Membrane</keyword>
<feature type="modified residue" description="4-aspartylphosphate" evidence="4">
    <location>
        <position position="573"/>
    </location>
</feature>
<evidence type="ECO:0000256" key="2">
    <source>
        <dbReference type="ARBA" id="ARBA00012438"/>
    </source>
</evidence>
<comment type="catalytic activity">
    <reaction evidence="1">
        <text>ATP + protein L-histidine = ADP + protein N-phospho-L-histidine.</text>
        <dbReference type="EC" id="2.7.13.3"/>
    </reaction>
</comment>
<keyword evidence="5" id="KW-0812">Transmembrane</keyword>
<dbReference type="Pfam" id="PF00072">
    <property type="entry name" value="Response_reg"/>
    <property type="match status" value="1"/>
</dbReference>
<dbReference type="EC" id="2.7.13.3" evidence="2"/>
<sequence>MTNKERNNHKKIPFYIFISIMVSLVNITSFLLFLNWGQPRLETAVESTLKTRNKNALDFFANNIRNDVLSGNEEGVNQKCHAFLLYDESITKINILSTEGRKLCNLSKNIQSNSMVITSSIFFNEITASPETIAATISVGFSTDIVKDIYAEYSSTIRNSLFFSITISTFFLIVVSCLSFNPINKLSAVFTHSDLSTISDQTIIPNLPNSWFRKIIKEVSILYEGSEILIRRMLEYQKEVVKTAQYKAVARTSQILAHDIRKPFSMLQGTLDVIDTLEDPWQAKEIANKAIPDIRRAIASVNGMIQDVMEVGTDTTLNTEESNLRALIENALIENLRYNEQANIAIFYQLYHTNKLKIDTLKVHRMFSNIIGNAIQAMNNEGKLWFYSEQINNFIKITIGNNNSYISDEDRHRIFDAFFTKGKKGGTGLGLAIAKKIVEDHDGSIVCKSSQEIGTEFIFTLPIGENNELDAKHNLPASAYEIRQTRHTSSAYRYNRENSSEEYSLEQKIINSPINNKIKILVTDDEPLYRNIIRKHFSENSLLANKIELCFAASCQESVSLDKQYNFHIIIMDIDLGEDNVDGFDTVTKLRSEGSMAKIIIHSNRVTLDYSSKVHAVGAQGFLPKPLLKIHLLKIIDSLIKKNAV</sequence>
<keyword evidence="9" id="KW-1185">Reference proteome</keyword>
<dbReference type="SUPFAM" id="SSF55874">
    <property type="entry name" value="ATPase domain of HSP90 chaperone/DNA topoisomerase II/histidine kinase"/>
    <property type="match status" value="1"/>
</dbReference>
<dbReference type="InterPro" id="IPR005467">
    <property type="entry name" value="His_kinase_dom"/>
</dbReference>
<keyword evidence="5" id="KW-1133">Transmembrane helix</keyword>
<evidence type="ECO:0000259" key="7">
    <source>
        <dbReference type="PROSITE" id="PS50110"/>
    </source>
</evidence>
<dbReference type="PANTHER" id="PTHR43547:SF2">
    <property type="entry name" value="HYBRID SIGNAL TRANSDUCTION HISTIDINE KINASE C"/>
    <property type="match status" value="1"/>
</dbReference>
<dbReference type="GO" id="GO:0016301">
    <property type="term" value="F:kinase activity"/>
    <property type="evidence" value="ECO:0007669"/>
    <property type="project" value="UniProtKB-KW"/>
</dbReference>
<dbReference type="RefSeq" id="WP_215820287.1">
    <property type="nucleotide sequence ID" value="NZ_JAGSOY010000030.1"/>
</dbReference>
<dbReference type="InterPro" id="IPR011006">
    <property type="entry name" value="CheY-like_superfamily"/>
</dbReference>
<gene>
    <name evidence="8" type="ORF">KCG35_13440</name>
</gene>
<evidence type="ECO:0000256" key="1">
    <source>
        <dbReference type="ARBA" id="ARBA00000085"/>
    </source>
</evidence>
<dbReference type="EMBL" id="JAGSOY010000030">
    <property type="protein sequence ID" value="MBU2712069.1"/>
    <property type="molecule type" value="Genomic_DNA"/>
</dbReference>
<reference evidence="8 9" key="1">
    <citation type="submission" date="2021-04" db="EMBL/GenBank/DDBJ databases">
        <authorList>
            <person name="Pira H."/>
            <person name="Risdian C."/>
            <person name="Wink J."/>
        </authorList>
    </citation>
    <scope>NUCLEOTIDE SEQUENCE [LARGE SCALE GENOMIC DNA]</scope>
    <source>
        <strain evidence="8 9">WH53</strain>
    </source>
</reference>
<dbReference type="Gene3D" id="3.30.565.10">
    <property type="entry name" value="Histidine kinase-like ATPase, C-terminal domain"/>
    <property type="match status" value="1"/>
</dbReference>
<comment type="caution">
    <text evidence="8">The sequence shown here is derived from an EMBL/GenBank/DDBJ whole genome shotgun (WGS) entry which is preliminary data.</text>
</comment>
<name>A0ABS5ZDC6_9GAMM</name>
<keyword evidence="3 4" id="KW-0597">Phosphoprotein</keyword>
<evidence type="ECO:0000313" key="9">
    <source>
        <dbReference type="Proteomes" id="UP000690515"/>
    </source>
</evidence>
<feature type="domain" description="Histidine kinase" evidence="6">
    <location>
        <begin position="255"/>
        <end position="465"/>
    </location>
</feature>
<dbReference type="SUPFAM" id="SSF52172">
    <property type="entry name" value="CheY-like"/>
    <property type="match status" value="1"/>
</dbReference>
<protein>
    <recommendedName>
        <fullName evidence="2">histidine kinase</fullName>
        <ecNumber evidence="2">2.7.13.3</ecNumber>
    </recommendedName>
</protein>
<dbReference type="Proteomes" id="UP000690515">
    <property type="component" value="Unassembled WGS sequence"/>
</dbReference>
<dbReference type="InterPro" id="IPR001789">
    <property type="entry name" value="Sig_transdc_resp-reg_receiver"/>
</dbReference>
<accession>A0ABS5ZDC6</accession>
<evidence type="ECO:0000313" key="8">
    <source>
        <dbReference type="EMBL" id="MBU2712069.1"/>
    </source>
</evidence>
<dbReference type="Pfam" id="PF02518">
    <property type="entry name" value="HATPase_c"/>
    <property type="match status" value="1"/>
</dbReference>